<evidence type="ECO:0000259" key="1">
    <source>
        <dbReference type="Pfam" id="PF01207"/>
    </source>
</evidence>
<accession>A0A812ZT03</accession>
<dbReference type="InterPro" id="IPR052582">
    <property type="entry name" value="tRNA-DUS-like"/>
</dbReference>
<dbReference type="PANTHER" id="PTHR45936:SF1">
    <property type="entry name" value="TRNA-DIHYDROURIDINE(20) SYNTHASE [NAD(P)+]-LIKE"/>
    <property type="match status" value="1"/>
</dbReference>
<dbReference type="PANTHER" id="PTHR45936">
    <property type="entry name" value="TRNA-DIHYDROURIDINE(20) SYNTHASE [NAD(P)+]-LIKE"/>
    <property type="match status" value="1"/>
</dbReference>
<dbReference type="AlphaFoldDB" id="A0A812ZT03"/>
<dbReference type="InterPro" id="IPR013785">
    <property type="entry name" value="Aldolase_TIM"/>
</dbReference>
<gene>
    <name evidence="2" type="primary">DUS2</name>
    <name evidence="2" type="ORF">SNEC2469_LOCUS25176</name>
</gene>
<dbReference type="SUPFAM" id="SSF51395">
    <property type="entry name" value="FMN-linked oxidoreductases"/>
    <property type="match status" value="1"/>
</dbReference>
<protein>
    <submittedName>
        <fullName evidence="2">DUS2 protein</fullName>
    </submittedName>
</protein>
<evidence type="ECO:0000313" key="2">
    <source>
        <dbReference type="EMBL" id="CAE7836554.1"/>
    </source>
</evidence>
<evidence type="ECO:0000313" key="3">
    <source>
        <dbReference type="Proteomes" id="UP000601435"/>
    </source>
</evidence>
<dbReference type="InterPro" id="IPR035587">
    <property type="entry name" value="DUS-like_FMN-bd"/>
</dbReference>
<reference evidence="2" key="1">
    <citation type="submission" date="2021-02" db="EMBL/GenBank/DDBJ databases">
        <authorList>
            <person name="Dougan E. K."/>
            <person name="Rhodes N."/>
            <person name="Thang M."/>
            <person name="Chan C."/>
        </authorList>
    </citation>
    <scope>NUCLEOTIDE SEQUENCE</scope>
</reference>
<dbReference type="GO" id="GO:0005737">
    <property type="term" value="C:cytoplasm"/>
    <property type="evidence" value="ECO:0007669"/>
    <property type="project" value="TreeGrafter"/>
</dbReference>
<comment type="caution">
    <text evidence="2">The sequence shown here is derived from an EMBL/GenBank/DDBJ whole genome shotgun (WGS) entry which is preliminary data.</text>
</comment>
<dbReference type="Gene3D" id="3.20.20.70">
    <property type="entry name" value="Aldolase class I"/>
    <property type="match status" value="1"/>
</dbReference>
<dbReference type="EMBL" id="CAJNJA010049298">
    <property type="protein sequence ID" value="CAE7836554.1"/>
    <property type="molecule type" value="Genomic_DNA"/>
</dbReference>
<dbReference type="Proteomes" id="UP000601435">
    <property type="component" value="Unassembled WGS sequence"/>
</dbReference>
<sequence>QTTLTCKIRMLPSTQKTRDFMQVCERSGAEAITVHLRLRQERPAEPAHWDELCRLWDAVQIPVLANGDFFNRRQIAEFWKHCGKGSDAAAGCPAGVMIARGALWNPSIFCREGSREPPGFEEMVQSYVRTAVATNANYQNTPECPDAFLLQVTSKT</sequence>
<dbReference type="GO" id="GO:0017150">
    <property type="term" value="F:tRNA dihydrouridine synthase activity"/>
    <property type="evidence" value="ECO:0007669"/>
    <property type="project" value="TreeGrafter"/>
</dbReference>
<dbReference type="Pfam" id="PF01207">
    <property type="entry name" value="Dus"/>
    <property type="match status" value="1"/>
</dbReference>
<dbReference type="OrthoDB" id="441588at2759"/>
<name>A0A812ZT03_9DINO</name>
<proteinExistence type="predicted"/>
<organism evidence="2 3">
    <name type="scientific">Symbiodinium necroappetens</name>
    <dbReference type="NCBI Taxonomy" id="1628268"/>
    <lineage>
        <taxon>Eukaryota</taxon>
        <taxon>Sar</taxon>
        <taxon>Alveolata</taxon>
        <taxon>Dinophyceae</taxon>
        <taxon>Suessiales</taxon>
        <taxon>Symbiodiniaceae</taxon>
        <taxon>Symbiodinium</taxon>
    </lineage>
</organism>
<feature type="domain" description="DUS-like FMN-binding" evidence="1">
    <location>
        <begin position="3"/>
        <end position="140"/>
    </location>
</feature>
<keyword evidence="3" id="KW-1185">Reference proteome</keyword>
<feature type="non-terminal residue" evidence="2">
    <location>
        <position position="1"/>
    </location>
</feature>